<keyword evidence="1 2" id="KW-0193">Cuticle</keyword>
<dbReference type="GO" id="GO:0062129">
    <property type="term" value="C:chitin-based extracellular matrix"/>
    <property type="evidence" value="ECO:0007669"/>
    <property type="project" value="TreeGrafter"/>
</dbReference>
<dbReference type="EMBL" id="CAXKWB010020663">
    <property type="protein sequence ID" value="CAL4122721.1"/>
    <property type="molecule type" value="Genomic_DNA"/>
</dbReference>
<feature type="chain" id="PRO_5043640537" evidence="3">
    <location>
        <begin position="23"/>
        <end position="182"/>
    </location>
</feature>
<feature type="non-terminal residue" evidence="4">
    <location>
        <position position="1"/>
    </location>
</feature>
<keyword evidence="5" id="KW-1185">Reference proteome</keyword>
<dbReference type="PROSITE" id="PS51155">
    <property type="entry name" value="CHIT_BIND_RR_2"/>
    <property type="match status" value="1"/>
</dbReference>
<dbReference type="PRINTS" id="PR00947">
    <property type="entry name" value="CUTICLE"/>
</dbReference>
<evidence type="ECO:0000313" key="5">
    <source>
        <dbReference type="Proteomes" id="UP001497623"/>
    </source>
</evidence>
<dbReference type="InterPro" id="IPR000618">
    <property type="entry name" value="Insect_cuticle"/>
</dbReference>
<reference evidence="4 5" key="1">
    <citation type="submission" date="2024-05" db="EMBL/GenBank/DDBJ databases">
        <authorList>
            <person name="Wallberg A."/>
        </authorList>
    </citation>
    <scope>NUCLEOTIDE SEQUENCE [LARGE SCALE GENOMIC DNA]</scope>
</reference>
<evidence type="ECO:0000256" key="1">
    <source>
        <dbReference type="ARBA" id="ARBA00022460"/>
    </source>
</evidence>
<organism evidence="4 5">
    <name type="scientific">Meganyctiphanes norvegica</name>
    <name type="common">Northern krill</name>
    <name type="synonym">Thysanopoda norvegica</name>
    <dbReference type="NCBI Taxonomy" id="48144"/>
    <lineage>
        <taxon>Eukaryota</taxon>
        <taxon>Metazoa</taxon>
        <taxon>Ecdysozoa</taxon>
        <taxon>Arthropoda</taxon>
        <taxon>Crustacea</taxon>
        <taxon>Multicrustacea</taxon>
        <taxon>Malacostraca</taxon>
        <taxon>Eumalacostraca</taxon>
        <taxon>Eucarida</taxon>
        <taxon>Euphausiacea</taxon>
        <taxon>Euphausiidae</taxon>
        <taxon>Meganyctiphanes</taxon>
    </lineage>
</organism>
<evidence type="ECO:0000313" key="4">
    <source>
        <dbReference type="EMBL" id="CAL4122721.1"/>
    </source>
</evidence>
<proteinExistence type="predicted"/>
<gene>
    <name evidence="4" type="ORF">MNOR_LOCUS23443</name>
</gene>
<dbReference type="PANTHER" id="PTHR10380:SF173">
    <property type="entry name" value="CUTICULAR PROTEIN 47EF, ISOFORM C-RELATED"/>
    <property type="match status" value="1"/>
</dbReference>
<comment type="caution">
    <text evidence="4">The sequence shown here is derived from an EMBL/GenBank/DDBJ whole genome shotgun (WGS) entry which is preliminary data.</text>
</comment>
<keyword evidence="3" id="KW-0732">Signal</keyword>
<name>A0AAV2RGP8_MEGNR</name>
<evidence type="ECO:0000256" key="3">
    <source>
        <dbReference type="SAM" id="SignalP"/>
    </source>
</evidence>
<dbReference type="AlphaFoldDB" id="A0AAV2RGP8"/>
<dbReference type="InterPro" id="IPR050468">
    <property type="entry name" value="Cuticle_Struct_Prot"/>
</dbReference>
<accession>A0AAV2RGP8</accession>
<dbReference type="Pfam" id="PF00379">
    <property type="entry name" value="Chitin_bind_4"/>
    <property type="match status" value="1"/>
</dbReference>
<dbReference type="Proteomes" id="UP001497623">
    <property type="component" value="Unassembled WGS sequence"/>
</dbReference>
<sequence length="182" mass="20317">LTLWSAMKTIIAFSCLLALAVGSPQFPQFNVRRNQQGFRSRPVQQTFRPAPVQTFVSEPINQQHNFGPIVNILRSDSQGEGTPNFSYGFESDDGISVNSRGFQGSAGQANMEGSYRFTLPDGTIAEVRWVADEQGFRAESPLLPVAPLNPHPIPVHALEQIRFAEEQRARGLVWDEYQGRWA</sequence>
<feature type="signal peptide" evidence="3">
    <location>
        <begin position="1"/>
        <end position="22"/>
    </location>
</feature>
<evidence type="ECO:0000256" key="2">
    <source>
        <dbReference type="PROSITE-ProRule" id="PRU00497"/>
    </source>
</evidence>
<dbReference type="GO" id="GO:0008010">
    <property type="term" value="F:structural constituent of chitin-based larval cuticle"/>
    <property type="evidence" value="ECO:0007669"/>
    <property type="project" value="TreeGrafter"/>
</dbReference>
<dbReference type="PANTHER" id="PTHR10380">
    <property type="entry name" value="CUTICLE PROTEIN"/>
    <property type="match status" value="1"/>
</dbReference>
<protein>
    <submittedName>
        <fullName evidence="4">Uncharacterized protein</fullName>
    </submittedName>
</protein>